<feature type="domain" description="Major capsid protein N-terminal" evidence="1">
    <location>
        <begin position="25"/>
        <end position="242"/>
    </location>
</feature>
<evidence type="ECO:0000313" key="2">
    <source>
        <dbReference type="EMBL" id="QHT30109.1"/>
    </source>
</evidence>
<proteinExistence type="predicted"/>
<sequence length="560" mass="64454">MPGGLLNIAAYGAENVILTGNPTKTFFNATYQKYTNFGLQRFRIDYEGQRTLNFNSETEMNFKIPRYAELLWDTYLVVNLPDIWSPLFWQTDVSGCMTPYEFQWINKLGALMIKEITVYSGSNILSRYSGEYIEAAIQRDDGGKKVLWDRMIGAINQFTDPANAFQNGGFYPNANFLSNPPPNHSGSDVQPSIKGRRLYIPLEAWFTYSGGKTALPLVALQYQEINIRIRLRSIKELYTIRDVENPDPGTGKGPRKAPNPASAIDQLYWFLQPPQDPSGIVINPQTLTQRQNLSRYVKKNNWDADIHLMSTYVFLSQDERRVFAANKHTYLVRETFEHDFLNVAGSRRVDIPCRDMVPSFLFRFRRSDANDRNEWTNYSNWPFEGIQSVQPVDMSNNCTSPPGLVHPFLFKQTGPLVDSSNLQNILLDMGILLGSEYRENILEEGVYNFVEKWIRTDGFAKNGLYAYNFSARSRRDCYQPSGAQNMNKWQYVTFEFNTIQPPLDTDNNNVEVLCDPSGGIIGVRKDTWRLNKWNFDLRIWEERYNMIVIENGSIGLLIAR</sequence>
<reference evidence="2" key="1">
    <citation type="journal article" date="2020" name="Nature">
        <title>Giant virus diversity and host interactions through global metagenomics.</title>
        <authorList>
            <person name="Schulz F."/>
            <person name="Roux S."/>
            <person name="Paez-Espino D."/>
            <person name="Jungbluth S."/>
            <person name="Walsh D.A."/>
            <person name="Denef V.J."/>
            <person name="McMahon K.D."/>
            <person name="Konstantinidis K.T."/>
            <person name="Eloe-Fadrosh E.A."/>
            <person name="Kyrpides N.C."/>
            <person name="Woyke T."/>
        </authorList>
    </citation>
    <scope>NUCLEOTIDE SEQUENCE</scope>
    <source>
        <strain evidence="2">GVMAG-M-3300009149-34</strain>
    </source>
</reference>
<name>A0A6C0EP79_9ZZZZ</name>
<dbReference type="InterPro" id="IPR031654">
    <property type="entry name" value="Capsid_N"/>
</dbReference>
<dbReference type="SUPFAM" id="SSF49749">
    <property type="entry name" value="Group II dsDNA viruses VP"/>
    <property type="match status" value="2"/>
</dbReference>
<dbReference type="Gene3D" id="2.70.9.20">
    <property type="entry name" value="Major capsid protein Vp54"/>
    <property type="match status" value="1"/>
</dbReference>
<dbReference type="AlphaFoldDB" id="A0A6C0EP79"/>
<organism evidence="2">
    <name type="scientific">viral metagenome</name>
    <dbReference type="NCBI Taxonomy" id="1070528"/>
    <lineage>
        <taxon>unclassified sequences</taxon>
        <taxon>metagenomes</taxon>
        <taxon>organismal metagenomes</taxon>
    </lineage>
</organism>
<dbReference type="InterPro" id="IPR016112">
    <property type="entry name" value="VP_dsDNA_II"/>
</dbReference>
<protein>
    <recommendedName>
        <fullName evidence="1">Major capsid protein N-terminal domain-containing protein</fullName>
    </recommendedName>
</protein>
<dbReference type="Gene3D" id="2.70.9.10">
    <property type="entry name" value="Adenovirus Type 2 Hexon, domain 4"/>
    <property type="match status" value="1"/>
</dbReference>
<dbReference type="EMBL" id="MN738892">
    <property type="protein sequence ID" value="QHT30109.1"/>
    <property type="molecule type" value="Genomic_DNA"/>
</dbReference>
<accession>A0A6C0EP79</accession>
<dbReference type="Pfam" id="PF16903">
    <property type="entry name" value="Capsid_N"/>
    <property type="match status" value="1"/>
</dbReference>
<dbReference type="InterPro" id="IPR038519">
    <property type="entry name" value="MCP_C_sf"/>
</dbReference>
<evidence type="ECO:0000259" key="1">
    <source>
        <dbReference type="Pfam" id="PF16903"/>
    </source>
</evidence>